<protein>
    <submittedName>
        <fullName evidence="2">DUF2304 domain-containing protein</fullName>
    </submittedName>
</protein>
<keyword evidence="1" id="KW-0812">Transmembrane</keyword>
<proteinExistence type="predicted"/>
<feature type="transmembrane region" description="Helical" evidence="1">
    <location>
        <begin position="29"/>
        <end position="48"/>
    </location>
</feature>
<dbReference type="InterPro" id="IPR019277">
    <property type="entry name" value="DUF2304"/>
</dbReference>
<organism evidence="2 4">
    <name type="scientific">Methanobacterium veterum</name>
    <dbReference type="NCBI Taxonomy" id="408577"/>
    <lineage>
        <taxon>Archaea</taxon>
        <taxon>Methanobacteriati</taxon>
        <taxon>Methanobacteriota</taxon>
        <taxon>Methanomada group</taxon>
        <taxon>Methanobacteria</taxon>
        <taxon>Methanobacteriales</taxon>
        <taxon>Methanobacteriaceae</taxon>
        <taxon>Methanobacterium</taxon>
    </lineage>
</organism>
<keyword evidence="4" id="KW-1185">Reference proteome</keyword>
<gene>
    <name evidence="3" type="ORF">O3H35_12140</name>
    <name evidence="2" type="ORF">O3H54_16350</name>
</gene>
<dbReference type="Pfam" id="PF10066">
    <property type="entry name" value="DUF2304"/>
    <property type="match status" value="1"/>
</dbReference>
<comment type="caution">
    <text evidence="2">The sequence shown here is derived from an EMBL/GenBank/DDBJ whole genome shotgun (WGS) entry which is preliminary data.</text>
</comment>
<dbReference type="Proteomes" id="UP001068021">
    <property type="component" value="Unassembled WGS sequence"/>
</dbReference>
<evidence type="ECO:0000256" key="1">
    <source>
        <dbReference type="SAM" id="Phobius"/>
    </source>
</evidence>
<accession>A0A9E5DN60</accession>
<dbReference type="RefSeq" id="WP_048082685.1">
    <property type="nucleotide sequence ID" value="NZ_JAPVER010000020.1"/>
</dbReference>
<keyword evidence="1" id="KW-1133">Transmembrane helix</keyword>
<evidence type="ECO:0000313" key="3">
    <source>
        <dbReference type="EMBL" id="MCZ3373387.1"/>
    </source>
</evidence>
<feature type="transmembrane region" description="Helical" evidence="1">
    <location>
        <begin position="6"/>
        <end position="22"/>
    </location>
</feature>
<dbReference type="EMBL" id="JAPVES010000030">
    <property type="protein sequence ID" value="MCZ3373387.1"/>
    <property type="molecule type" value="Genomic_DNA"/>
</dbReference>
<sequence>MIYQDVGALIGIIAIIIAILRLKNGKMSLGMASLWILIWLIVIWVSIFPNSTNIFASLTGIGRGLDLVLIVALIVGYYLIFKMYGMIENMDKEITLLVREIALQRGDLKEKIDEEYSANPDSTDKKSKTRSK</sequence>
<keyword evidence="1" id="KW-0472">Membrane</keyword>
<dbReference type="EMBL" id="JAPVER010000020">
    <property type="protein sequence ID" value="MCZ3367465.1"/>
    <property type="molecule type" value="Genomic_DNA"/>
</dbReference>
<dbReference type="Proteomes" id="UP001074446">
    <property type="component" value="Unassembled WGS sequence"/>
</dbReference>
<reference evidence="2" key="1">
    <citation type="submission" date="2022-12" db="EMBL/GenBank/DDBJ databases">
        <title>Reclassification of two methanogenic archaea species isolated from the Kolyma lowland permafrost.</title>
        <authorList>
            <person name="Trubitsyn V.E."/>
            <person name="Rivkina E.M."/>
            <person name="Shcherbakova V.A."/>
        </authorList>
    </citation>
    <scope>NUCLEOTIDE SEQUENCE</scope>
    <source>
        <strain evidence="2">M2</strain>
        <strain evidence="3">MK4</strain>
    </source>
</reference>
<evidence type="ECO:0000313" key="4">
    <source>
        <dbReference type="Proteomes" id="UP001068021"/>
    </source>
</evidence>
<evidence type="ECO:0000313" key="2">
    <source>
        <dbReference type="EMBL" id="MCZ3367465.1"/>
    </source>
</evidence>
<name>A0A9E5DN60_9EURY</name>
<dbReference type="AlphaFoldDB" id="A0A9E5DN60"/>
<feature type="transmembrane region" description="Helical" evidence="1">
    <location>
        <begin position="54"/>
        <end position="80"/>
    </location>
</feature>